<protein>
    <recommendedName>
        <fullName evidence="4">RING-type E3 ubiquitin transferase</fullName>
        <ecNumber evidence="4">2.3.2.27</ecNumber>
    </recommendedName>
</protein>
<feature type="compositionally biased region" description="Polar residues" evidence="16">
    <location>
        <begin position="370"/>
        <end position="398"/>
    </location>
</feature>
<evidence type="ECO:0000256" key="18">
    <source>
        <dbReference type="SAM" id="SignalP"/>
    </source>
</evidence>
<feature type="region of interest" description="Disordered" evidence="16">
    <location>
        <begin position="462"/>
        <end position="481"/>
    </location>
</feature>
<evidence type="ECO:0000313" key="20">
    <source>
        <dbReference type="EMBL" id="JAT62188.1"/>
    </source>
</evidence>
<comment type="similarity">
    <text evidence="14">Belongs to the RING-type zinc finger family. ATL subfamily.</text>
</comment>
<feature type="compositionally biased region" description="Polar residues" evidence="16">
    <location>
        <begin position="428"/>
        <end position="439"/>
    </location>
</feature>
<evidence type="ECO:0000256" key="14">
    <source>
        <dbReference type="ARBA" id="ARBA00024209"/>
    </source>
</evidence>
<evidence type="ECO:0000256" key="12">
    <source>
        <dbReference type="ARBA" id="ARBA00022989"/>
    </source>
</evidence>
<evidence type="ECO:0000256" key="6">
    <source>
        <dbReference type="ARBA" id="ARBA00022692"/>
    </source>
</evidence>
<evidence type="ECO:0000256" key="9">
    <source>
        <dbReference type="ARBA" id="ARBA00022771"/>
    </source>
</evidence>
<dbReference type="GO" id="GO:0008270">
    <property type="term" value="F:zinc ion binding"/>
    <property type="evidence" value="ECO:0007669"/>
    <property type="project" value="UniProtKB-KW"/>
</dbReference>
<sequence>MIYLSPSRAESSGVRRSSAFTSMNAPLFLVFFLSSLWSLSSHGAAQSTPQGQDVAVSLRPSIAIVIGIFSIMFSLTFLLLVYAKFCHTADADLFGGDGAEGDDSGGHRRRRHRRPGGLMAPRTGPSGIDKTVIESLPFFKFSSLRGAREGLECAVCLSRFEGSEVLRLLPKCKHAFHVACVDRWLEGHSSCPLCRCRVEIEDLTLFKYSTSSRFLFGSSTDQENMPDLDLYVERQPGDHVPSSSSSRFPWMPGSYKKKDDKEEGALLPVPHEGDGGQLDLHRQKHRIIVSDVVFKNRWSDLNSSDLISLKSDMLNLISSRRFSAAEETMSCGEHEQSTVRSPGPENRSASADETIRRIKEEMEKKRSLESKASQISCGLPSSSDGDTNVPKNPTTLQRSMIPPGNSRCMSEIINISRFGDGLGRGTVTGASDVNSNTGDNPKDEKMRRLWLPIARRTVQWFAGREKRSETDQNARTTSTNV</sequence>
<dbReference type="PANTHER" id="PTHR46539:SF1">
    <property type="entry name" value="E3 UBIQUITIN-PROTEIN LIGASE ATL42"/>
    <property type="match status" value="1"/>
</dbReference>
<evidence type="ECO:0000256" key="17">
    <source>
        <dbReference type="SAM" id="Phobius"/>
    </source>
</evidence>
<comment type="catalytic activity">
    <reaction evidence="1">
        <text>S-ubiquitinyl-[E2 ubiquitin-conjugating enzyme]-L-cysteine + [acceptor protein]-L-lysine = [E2 ubiquitin-conjugating enzyme]-L-cysteine + N(6)-ubiquitinyl-[acceptor protein]-L-lysine.</text>
        <dbReference type="EC" id="2.3.2.27"/>
    </reaction>
</comment>
<keyword evidence="11" id="KW-0862">Zinc</keyword>
<dbReference type="CDD" id="cd16461">
    <property type="entry name" value="RING-H2_EL5-like"/>
    <property type="match status" value="1"/>
</dbReference>
<evidence type="ECO:0000256" key="16">
    <source>
        <dbReference type="SAM" id="MobiDB-lite"/>
    </source>
</evidence>
<dbReference type="InterPro" id="IPR001841">
    <property type="entry name" value="Znf_RING"/>
</dbReference>
<organism evidence="20">
    <name type="scientific">Anthurium amnicola</name>
    <dbReference type="NCBI Taxonomy" id="1678845"/>
    <lineage>
        <taxon>Eukaryota</taxon>
        <taxon>Viridiplantae</taxon>
        <taxon>Streptophyta</taxon>
        <taxon>Embryophyta</taxon>
        <taxon>Tracheophyta</taxon>
        <taxon>Spermatophyta</taxon>
        <taxon>Magnoliopsida</taxon>
        <taxon>Liliopsida</taxon>
        <taxon>Araceae</taxon>
        <taxon>Pothoideae</taxon>
        <taxon>Potheae</taxon>
        <taxon>Anthurium</taxon>
    </lineage>
</organism>
<dbReference type="EC" id="2.3.2.27" evidence="4"/>
<evidence type="ECO:0000256" key="8">
    <source>
        <dbReference type="ARBA" id="ARBA00022729"/>
    </source>
</evidence>
<feature type="region of interest" description="Disordered" evidence="16">
    <location>
        <begin position="236"/>
        <end position="259"/>
    </location>
</feature>
<proteinExistence type="inferred from homology"/>
<accession>A0A1D1Z5J8</accession>
<dbReference type="EMBL" id="GDJX01005748">
    <property type="protein sequence ID" value="JAT62188.1"/>
    <property type="molecule type" value="Transcribed_RNA"/>
</dbReference>
<feature type="domain" description="RING-type" evidence="19">
    <location>
        <begin position="153"/>
        <end position="195"/>
    </location>
</feature>
<evidence type="ECO:0000256" key="1">
    <source>
        <dbReference type="ARBA" id="ARBA00000900"/>
    </source>
</evidence>
<evidence type="ECO:0000256" key="13">
    <source>
        <dbReference type="ARBA" id="ARBA00023136"/>
    </source>
</evidence>
<keyword evidence="7" id="KW-0479">Metal-binding</keyword>
<evidence type="ECO:0000256" key="2">
    <source>
        <dbReference type="ARBA" id="ARBA00004167"/>
    </source>
</evidence>
<evidence type="ECO:0000256" key="3">
    <source>
        <dbReference type="ARBA" id="ARBA00004906"/>
    </source>
</evidence>
<keyword evidence="9 15" id="KW-0863">Zinc-finger</keyword>
<comment type="pathway">
    <text evidence="3">Protein modification; protein ubiquitination.</text>
</comment>
<dbReference type="PROSITE" id="PS50089">
    <property type="entry name" value="ZF_RING_2"/>
    <property type="match status" value="1"/>
</dbReference>
<comment type="subcellular location">
    <subcellularLocation>
        <location evidence="2">Membrane</location>
        <topology evidence="2">Single-pass membrane protein</topology>
    </subcellularLocation>
</comment>
<feature type="compositionally biased region" description="Basic and acidic residues" evidence="16">
    <location>
        <begin position="353"/>
        <end position="369"/>
    </location>
</feature>
<dbReference type="PANTHER" id="PTHR46539">
    <property type="entry name" value="E3 UBIQUITIN-PROTEIN LIGASE ATL42"/>
    <property type="match status" value="1"/>
</dbReference>
<feature type="compositionally biased region" description="Basic and acidic residues" evidence="16">
    <location>
        <begin position="463"/>
        <end position="472"/>
    </location>
</feature>
<evidence type="ECO:0000256" key="15">
    <source>
        <dbReference type="PROSITE-ProRule" id="PRU00175"/>
    </source>
</evidence>
<evidence type="ECO:0000259" key="19">
    <source>
        <dbReference type="PROSITE" id="PS50089"/>
    </source>
</evidence>
<evidence type="ECO:0000256" key="7">
    <source>
        <dbReference type="ARBA" id="ARBA00022723"/>
    </source>
</evidence>
<keyword evidence="10" id="KW-0833">Ubl conjugation pathway</keyword>
<dbReference type="FunFam" id="3.30.40.10:FF:000285">
    <property type="entry name" value="RING-H2 finger protein ATL43"/>
    <property type="match status" value="1"/>
</dbReference>
<feature type="chain" id="PRO_5008900746" description="RING-type E3 ubiquitin transferase" evidence="18">
    <location>
        <begin position="46"/>
        <end position="481"/>
    </location>
</feature>
<dbReference type="Gene3D" id="3.30.40.10">
    <property type="entry name" value="Zinc/RING finger domain, C3HC4 (zinc finger)"/>
    <property type="match status" value="1"/>
</dbReference>
<dbReference type="GO" id="GO:0016020">
    <property type="term" value="C:membrane"/>
    <property type="evidence" value="ECO:0007669"/>
    <property type="project" value="UniProtKB-SubCell"/>
</dbReference>
<name>A0A1D1Z5J8_9ARAE</name>
<evidence type="ECO:0000256" key="4">
    <source>
        <dbReference type="ARBA" id="ARBA00012483"/>
    </source>
</evidence>
<keyword evidence="12 17" id="KW-1133">Transmembrane helix</keyword>
<dbReference type="AlphaFoldDB" id="A0A1D1Z5J8"/>
<keyword evidence="8 18" id="KW-0732">Signal</keyword>
<evidence type="ECO:0000256" key="5">
    <source>
        <dbReference type="ARBA" id="ARBA00022679"/>
    </source>
</evidence>
<gene>
    <name evidence="20" type="primary">ATL42_0</name>
    <name evidence="20" type="ORF">g.52369</name>
</gene>
<dbReference type="Pfam" id="PF13639">
    <property type="entry name" value="zf-RING_2"/>
    <property type="match status" value="1"/>
</dbReference>
<feature type="region of interest" description="Disordered" evidence="16">
    <location>
        <begin position="98"/>
        <end position="122"/>
    </location>
</feature>
<keyword evidence="13 17" id="KW-0472">Membrane</keyword>
<evidence type="ECO:0000256" key="10">
    <source>
        <dbReference type="ARBA" id="ARBA00022786"/>
    </source>
</evidence>
<feature type="region of interest" description="Disordered" evidence="16">
    <location>
        <begin position="426"/>
        <end position="445"/>
    </location>
</feature>
<feature type="region of interest" description="Disordered" evidence="16">
    <location>
        <begin position="327"/>
        <end position="405"/>
    </location>
</feature>
<keyword evidence="6 17" id="KW-0812">Transmembrane</keyword>
<dbReference type="InterPro" id="IPR013083">
    <property type="entry name" value="Znf_RING/FYVE/PHD"/>
</dbReference>
<evidence type="ECO:0000256" key="11">
    <source>
        <dbReference type="ARBA" id="ARBA00022833"/>
    </source>
</evidence>
<feature type="signal peptide" evidence="18">
    <location>
        <begin position="1"/>
        <end position="45"/>
    </location>
</feature>
<dbReference type="SUPFAM" id="SSF57850">
    <property type="entry name" value="RING/U-box"/>
    <property type="match status" value="1"/>
</dbReference>
<reference evidence="20" key="1">
    <citation type="submission" date="2015-07" db="EMBL/GenBank/DDBJ databases">
        <title>Transcriptome Assembly of Anthurium amnicola.</title>
        <authorList>
            <person name="Suzuki J."/>
        </authorList>
    </citation>
    <scope>NUCLEOTIDE SEQUENCE</scope>
</reference>
<dbReference type="SMART" id="SM00184">
    <property type="entry name" value="RING"/>
    <property type="match status" value="1"/>
</dbReference>
<keyword evidence="5" id="KW-0808">Transferase</keyword>
<feature type="transmembrane region" description="Helical" evidence="17">
    <location>
        <begin position="61"/>
        <end position="83"/>
    </location>
</feature>
<dbReference type="GO" id="GO:0061630">
    <property type="term" value="F:ubiquitin protein ligase activity"/>
    <property type="evidence" value="ECO:0007669"/>
    <property type="project" value="UniProtKB-EC"/>
</dbReference>